<evidence type="ECO:0000313" key="7">
    <source>
        <dbReference type="Proteomes" id="UP000316093"/>
    </source>
</evidence>
<reference evidence="6 7" key="1">
    <citation type="submission" date="2019-06" db="EMBL/GenBank/DDBJ databases">
        <title>A complete genome sequence for Luteibacter pinisoli MAH-14.</title>
        <authorList>
            <person name="Baltrus D.A."/>
        </authorList>
    </citation>
    <scope>NUCLEOTIDE SEQUENCE [LARGE SCALE GENOMIC DNA]</scope>
    <source>
        <strain evidence="6 7">MAH-14</strain>
    </source>
</reference>
<dbReference type="SMART" id="SM00382">
    <property type="entry name" value="AAA"/>
    <property type="match status" value="2"/>
</dbReference>
<keyword evidence="1" id="KW-0677">Repeat</keyword>
<dbReference type="OrthoDB" id="9808609at2"/>
<dbReference type="FunFam" id="3.40.50.300:FF:001320">
    <property type="entry name" value="Heme ABC transporter ATP-binding protein"/>
    <property type="match status" value="1"/>
</dbReference>
<dbReference type="PANTHER" id="PTHR19211:SF6">
    <property type="entry name" value="BLL7188 PROTEIN"/>
    <property type="match status" value="1"/>
</dbReference>
<organism evidence="6 7">
    <name type="scientific">Luteibacter pinisoli</name>
    <dbReference type="NCBI Taxonomy" id="2589080"/>
    <lineage>
        <taxon>Bacteria</taxon>
        <taxon>Pseudomonadati</taxon>
        <taxon>Pseudomonadota</taxon>
        <taxon>Gammaproteobacteria</taxon>
        <taxon>Lysobacterales</taxon>
        <taxon>Rhodanobacteraceae</taxon>
        <taxon>Luteibacter</taxon>
    </lineage>
</organism>
<feature type="compositionally biased region" description="Basic and acidic residues" evidence="4">
    <location>
        <begin position="287"/>
        <end position="298"/>
    </location>
</feature>
<dbReference type="Pfam" id="PF00005">
    <property type="entry name" value="ABC_tran"/>
    <property type="match status" value="2"/>
</dbReference>
<keyword evidence="3 6" id="KW-0067">ATP-binding</keyword>
<dbReference type="InterPro" id="IPR003593">
    <property type="entry name" value="AAA+_ATPase"/>
</dbReference>
<sequence length="535" mass="57239">MTASLLTLESVSFVLPDGRVLFRDLFETLDDRPTGLAGGNGVGKSVLGQLLAGALLPSSGRCQRSVNVHYLAQQVGAGDGTVASLAGVDHVLAALSRIEQGSVDAADFDAVGTRWDMRARLTDALTDAGLAHLTADIPATRLSGGEAMRVALLGARLADAGYLILDEPTNHLDADNRAALMAWLATWRGGLLVISHDRALLDTMTRTLELSERGLRSYGGGYAFYAEQKAHEREATQRELDSARAERRRGEQALREQNENHARRSARGDRAGKTANLPPILLGRRKERSEVTSGKLREQQASTRAQLNERVGEAASAVMRDTTVVLRAPDGPASQGRVARLGQVTLPWGPEALRAVDLTVYGAQRIGITGPNGSGKSTLLKVLAGEIAPAAGNVEVFVPFARLDQRLDQLNPTQTVLEQLANAAPGLREGELRTRLALLGLDTATVTTPSAHLSGGERLKAALALAILATPPARLLLLDEPTNHLDLPSVQAVEAMLREYTGALIVVSHDVAFLDALGLTHRYWASAEGWRTEPW</sequence>
<accession>A0A4Y5ZBA1</accession>
<dbReference type="AlphaFoldDB" id="A0A4Y5ZBA1"/>
<dbReference type="SUPFAM" id="SSF52540">
    <property type="entry name" value="P-loop containing nucleoside triphosphate hydrolases"/>
    <property type="match status" value="2"/>
</dbReference>
<evidence type="ECO:0000259" key="5">
    <source>
        <dbReference type="PROSITE" id="PS50893"/>
    </source>
</evidence>
<dbReference type="EMBL" id="CP041046">
    <property type="protein sequence ID" value="QDE41328.1"/>
    <property type="molecule type" value="Genomic_DNA"/>
</dbReference>
<evidence type="ECO:0000256" key="3">
    <source>
        <dbReference type="ARBA" id="ARBA00022840"/>
    </source>
</evidence>
<keyword evidence="7" id="KW-1185">Reference proteome</keyword>
<dbReference type="RefSeq" id="WP_139985250.1">
    <property type="nucleotide sequence ID" value="NZ_CP041046.1"/>
</dbReference>
<dbReference type="InterPro" id="IPR003439">
    <property type="entry name" value="ABC_transporter-like_ATP-bd"/>
</dbReference>
<dbReference type="Proteomes" id="UP000316093">
    <property type="component" value="Chromosome"/>
</dbReference>
<dbReference type="CDD" id="cd03221">
    <property type="entry name" value="ABCF_EF-3"/>
    <property type="match status" value="1"/>
</dbReference>
<proteinExistence type="predicted"/>
<dbReference type="GO" id="GO:0016887">
    <property type="term" value="F:ATP hydrolysis activity"/>
    <property type="evidence" value="ECO:0007669"/>
    <property type="project" value="InterPro"/>
</dbReference>
<feature type="domain" description="ABC transporter" evidence="5">
    <location>
        <begin position="336"/>
        <end position="535"/>
    </location>
</feature>
<protein>
    <submittedName>
        <fullName evidence="6">ABC-F family ATP-binding cassette domain-containing protein</fullName>
    </submittedName>
</protein>
<dbReference type="KEGG" id="lpy:FIV34_20075"/>
<evidence type="ECO:0000256" key="2">
    <source>
        <dbReference type="ARBA" id="ARBA00022741"/>
    </source>
</evidence>
<gene>
    <name evidence="6" type="ORF">FIV34_20075</name>
</gene>
<feature type="compositionally biased region" description="Basic and acidic residues" evidence="4">
    <location>
        <begin position="233"/>
        <end position="272"/>
    </location>
</feature>
<dbReference type="PANTHER" id="PTHR19211">
    <property type="entry name" value="ATP-BINDING TRANSPORT PROTEIN-RELATED"/>
    <property type="match status" value="1"/>
</dbReference>
<evidence type="ECO:0000256" key="4">
    <source>
        <dbReference type="SAM" id="MobiDB-lite"/>
    </source>
</evidence>
<name>A0A4Y5ZBA1_9GAMM</name>
<dbReference type="Gene3D" id="3.40.50.300">
    <property type="entry name" value="P-loop containing nucleotide triphosphate hydrolases"/>
    <property type="match status" value="2"/>
</dbReference>
<dbReference type="GO" id="GO:0005524">
    <property type="term" value="F:ATP binding"/>
    <property type="evidence" value="ECO:0007669"/>
    <property type="project" value="UniProtKB-KW"/>
</dbReference>
<keyword evidence="2" id="KW-0547">Nucleotide-binding</keyword>
<dbReference type="InterPro" id="IPR050611">
    <property type="entry name" value="ABCF"/>
</dbReference>
<evidence type="ECO:0000256" key="1">
    <source>
        <dbReference type="ARBA" id="ARBA00022737"/>
    </source>
</evidence>
<evidence type="ECO:0000313" key="6">
    <source>
        <dbReference type="EMBL" id="QDE41328.1"/>
    </source>
</evidence>
<feature type="domain" description="ABC transporter" evidence="5">
    <location>
        <begin position="6"/>
        <end position="237"/>
    </location>
</feature>
<dbReference type="InterPro" id="IPR027417">
    <property type="entry name" value="P-loop_NTPase"/>
</dbReference>
<dbReference type="PROSITE" id="PS50893">
    <property type="entry name" value="ABC_TRANSPORTER_2"/>
    <property type="match status" value="2"/>
</dbReference>
<feature type="region of interest" description="Disordered" evidence="4">
    <location>
        <begin position="233"/>
        <end position="309"/>
    </location>
</feature>